<dbReference type="CDD" id="cd10322">
    <property type="entry name" value="SLC5sbd"/>
    <property type="match status" value="1"/>
</dbReference>
<dbReference type="AlphaFoldDB" id="A1WLH1"/>
<dbReference type="Gene3D" id="1.20.1730.10">
    <property type="entry name" value="Sodium/glucose cotransporter"/>
    <property type="match status" value="1"/>
</dbReference>
<keyword evidence="10" id="KW-1185">Reference proteome</keyword>
<evidence type="ECO:0000256" key="7">
    <source>
        <dbReference type="RuleBase" id="RU362091"/>
    </source>
</evidence>
<name>A1WLH1_VEREI</name>
<gene>
    <name evidence="9" type="ordered locus">Veis_2736</name>
</gene>
<sequence>MRHTVAALLLLATIVGAIGFGRAAMRSKTVADWAVGGRRLGTLLFWFMNAGEIYTTFAVFGIAGYAWALGAPAYLAFCSVSLSFAIGYLLMPKIWRAGRSADLVTQADFFALRYDAPWLGVVTAAIGIASLVIYVQIQLVSLGLIVSLTFGQTLSPTLSLVAAGAAMVAFVLAAGLRSAAFAAAVKDVMMIVLVLLLASTVAHKVGASSMLDIFGMAEAIRPGIGKLPGADPGAPTTTVWLITAALNVALGNWVFPHLFQISYAAHSATAIRRNAIWQPIYSLAYFFIIVLGLAALVAGTMPAGNDMNAALLQFVSTQYPDWVVGLLAGTGVLLALVPGAVLLLTAGTIFTRNMVRPVCPALSEARALAVSRAALVAFAALAVWLALAHQGSLVAILLKAYSAIGMLGPGVFLAFLWRRTTASGVAAGIAVGFAALLAPFAQLCWAAWFPGWEVGLIAMALNAVTVLCVSAVTPQPAAGGVALGLRLHTHQLIRPLTS</sequence>
<feature type="transmembrane region" description="Helical" evidence="8">
    <location>
        <begin position="6"/>
        <end position="24"/>
    </location>
</feature>
<dbReference type="PROSITE" id="PS50283">
    <property type="entry name" value="NA_SOLUT_SYMP_3"/>
    <property type="match status" value="1"/>
</dbReference>
<evidence type="ECO:0000256" key="5">
    <source>
        <dbReference type="ARBA" id="ARBA00022989"/>
    </source>
</evidence>
<dbReference type="Proteomes" id="UP000000374">
    <property type="component" value="Chromosome"/>
</dbReference>
<feature type="transmembrane region" description="Helical" evidence="8">
    <location>
        <begin position="188"/>
        <end position="206"/>
    </location>
</feature>
<dbReference type="InterPro" id="IPR038377">
    <property type="entry name" value="Na/Glc_symporter_sf"/>
</dbReference>
<reference evidence="10" key="1">
    <citation type="submission" date="2006-12" db="EMBL/GenBank/DDBJ databases">
        <title>Complete sequence of chromosome 1 of Verminephrobacter eiseniae EF01-2.</title>
        <authorList>
            <person name="Copeland A."/>
            <person name="Lucas S."/>
            <person name="Lapidus A."/>
            <person name="Barry K."/>
            <person name="Detter J.C."/>
            <person name="Glavina del Rio T."/>
            <person name="Dalin E."/>
            <person name="Tice H."/>
            <person name="Pitluck S."/>
            <person name="Chertkov O."/>
            <person name="Brettin T."/>
            <person name="Bruce D."/>
            <person name="Han C."/>
            <person name="Tapia R."/>
            <person name="Gilna P."/>
            <person name="Schmutz J."/>
            <person name="Larimer F."/>
            <person name="Land M."/>
            <person name="Hauser L."/>
            <person name="Kyrpides N."/>
            <person name="Kim E."/>
            <person name="Stahl D."/>
            <person name="Richardson P."/>
        </authorList>
    </citation>
    <scope>NUCLEOTIDE SEQUENCE [LARGE SCALE GENOMIC DNA]</scope>
    <source>
        <strain evidence="10">EF01-2</strain>
    </source>
</reference>
<dbReference type="GO" id="GO:0005886">
    <property type="term" value="C:plasma membrane"/>
    <property type="evidence" value="ECO:0007669"/>
    <property type="project" value="TreeGrafter"/>
</dbReference>
<keyword evidence="6 8" id="KW-0472">Membrane</keyword>
<feature type="transmembrane region" description="Helical" evidence="8">
    <location>
        <begin position="73"/>
        <end position="91"/>
    </location>
</feature>
<evidence type="ECO:0000256" key="1">
    <source>
        <dbReference type="ARBA" id="ARBA00004141"/>
    </source>
</evidence>
<proteinExistence type="inferred from homology"/>
<evidence type="ECO:0000256" key="4">
    <source>
        <dbReference type="ARBA" id="ARBA00022692"/>
    </source>
</evidence>
<feature type="transmembrane region" description="Helical" evidence="8">
    <location>
        <begin position="424"/>
        <end position="448"/>
    </location>
</feature>
<feature type="transmembrane region" description="Helical" evidence="8">
    <location>
        <begin position="280"/>
        <end position="302"/>
    </location>
</feature>
<evidence type="ECO:0000313" key="9">
    <source>
        <dbReference type="EMBL" id="ABM58478.1"/>
    </source>
</evidence>
<feature type="transmembrane region" description="Helical" evidence="8">
    <location>
        <begin position="157"/>
        <end position="176"/>
    </location>
</feature>
<dbReference type="STRING" id="391735.Veis_2736"/>
<feature type="transmembrane region" description="Helical" evidence="8">
    <location>
        <begin position="393"/>
        <end position="417"/>
    </location>
</feature>
<evidence type="ECO:0000313" key="10">
    <source>
        <dbReference type="Proteomes" id="UP000000374"/>
    </source>
</evidence>
<evidence type="ECO:0000256" key="3">
    <source>
        <dbReference type="ARBA" id="ARBA00022448"/>
    </source>
</evidence>
<dbReference type="GO" id="GO:0022857">
    <property type="term" value="F:transmembrane transporter activity"/>
    <property type="evidence" value="ECO:0007669"/>
    <property type="project" value="InterPro"/>
</dbReference>
<dbReference type="InterPro" id="IPR050277">
    <property type="entry name" value="Sodium:Solute_Symporter"/>
</dbReference>
<comment type="similarity">
    <text evidence="2 7">Belongs to the sodium:solute symporter (SSF) (TC 2.A.21) family.</text>
</comment>
<dbReference type="HOGENOM" id="CLU_018808_15_0_4"/>
<evidence type="ECO:0000256" key="2">
    <source>
        <dbReference type="ARBA" id="ARBA00006434"/>
    </source>
</evidence>
<feature type="transmembrane region" description="Helical" evidence="8">
    <location>
        <begin position="118"/>
        <end position="137"/>
    </location>
</feature>
<dbReference type="OrthoDB" id="8951256at2"/>
<feature type="transmembrane region" description="Helical" evidence="8">
    <location>
        <begin position="367"/>
        <end position="387"/>
    </location>
</feature>
<dbReference type="InterPro" id="IPR001734">
    <property type="entry name" value="Na/solute_symporter"/>
</dbReference>
<dbReference type="Pfam" id="PF00474">
    <property type="entry name" value="SSF"/>
    <property type="match status" value="1"/>
</dbReference>
<dbReference type="EMBL" id="CP000542">
    <property type="protein sequence ID" value="ABM58478.1"/>
    <property type="molecule type" value="Genomic_DNA"/>
</dbReference>
<keyword evidence="3" id="KW-0813">Transport</keyword>
<organism evidence="9 10">
    <name type="scientific">Verminephrobacter eiseniae (strain EF01-2)</name>
    <dbReference type="NCBI Taxonomy" id="391735"/>
    <lineage>
        <taxon>Bacteria</taxon>
        <taxon>Pseudomonadati</taxon>
        <taxon>Pseudomonadota</taxon>
        <taxon>Betaproteobacteria</taxon>
        <taxon>Burkholderiales</taxon>
        <taxon>Comamonadaceae</taxon>
        <taxon>Verminephrobacter</taxon>
    </lineage>
</organism>
<dbReference type="PANTHER" id="PTHR48086:SF8">
    <property type="entry name" value="MONOCARBOXYLIC ACID PERMEASE"/>
    <property type="match status" value="1"/>
</dbReference>
<evidence type="ECO:0000256" key="6">
    <source>
        <dbReference type="ARBA" id="ARBA00023136"/>
    </source>
</evidence>
<keyword evidence="5 8" id="KW-1133">Transmembrane helix</keyword>
<protein>
    <submittedName>
        <fullName evidence="9">Na+/solute symporter</fullName>
    </submittedName>
</protein>
<accession>A1WLH1</accession>
<comment type="subcellular location">
    <subcellularLocation>
        <location evidence="1">Membrane</location>
        <topology evidence="1">Multi-pass membrane protein</topology>
    </subcellularLocation>
</comment>
<feature type="transmembrane region" description="Helical" evidence="8">
    <location>
        <begin position="239"/>
        <end position="259"/>
    </location>
</feature>
<feature type="transmembrane region" description="Helical" evidence="8">
    <location>
        <begin position="44"/>
        <end position="67"/>
    </location>
</feature>
<keyword evidence="4 8" id="KW-0812">Transmembrane</keyword>
<dbReference type="RefSeq" id="WP_011810476.1">
    <property type="nucleotide sequence ID" value="NC_008786.1"/>
</dbReference>
<dbReference type="GeneID" id="76461242"/>
<evidence type="ECO:0000256" key="8">
    <source>
        <dbReference type="SAM" id="Phobius"/>
    </source>
</evidence>
<feature type="transmembrane region" description="Helical" evidence="8">
    <location>
        <begin position="454"/>
        <end position="473"/>
    </location>
</feature>
<dbReference type="KEGG" id="vei:Veis_2736"/>
<feature type="transmembrane region" description="Helical" evidence="8">
    <location>
        <begin position="322"/>
        <end position="346"/>
    </location>
</feature>
<dbReference type="PANTHER" id="PTHR48086">
    <property type="entry name" value="SODIUM/PROLINE SYMPORTER-RELATED"/>
    <property type="match status" value="1"/>
</dbReference>
<dbReference type="eggNOG" id="COG0591">
    <property type="taxonomic scope" value="Bacteria"/>
</dbReference>